<proteinExistence type="predicted"/>
<keyword evidence="2" id="KW-1185">Reference proteome</keyword>
<comment type="caution">
    <text evidence="1">The sequence shown here is derived from an EMBL/GenBank/DDBJ whole genome shotgun (WGS) entry which is preliminary data.</text>
</comment>
<dbReference type="RefSeq" id="WP_160851449.1">
    <property type="nucleotide sequence ID" value="NZ_WUWG01000001.1"/>
</dbReference>
<evidence type="ECO:0000313" key="1">
    <source>
        <dbReference type="EMBL" id="MXU64259.1"/>
    </source>
</evidence>
<accession>A0A6B0TNU5</accession>
<reference evidence="1 2" key="1">
    <citation type="submission" date="2019-12" db="EMBL/GenBank/DDBJ databases">
        <title>Strain KN286 was isolated from seawater, which was collected from Caroline Seamount in the tropical western Pacific.</title>
        <authorList>
            <person name="Wang Q."/>
        </authorList>
    </citation>
    <scope>NUCLEOTIDE SEQUENCE [LARGE SCALE GENOMIC DNA]</scope>
    <source>
        <strain evidence="1 2">KN286</strain>
    </source>
</reference>
<dbReference type="Pfam" id="PF09898">
    <property type="entry name" value="DUF2125"/>
    <property type="match status" value="1"/>
</dbReference>
<protein>
    <submittedName>
        <fullName evidence="1">DUF2125 domain-containing protein</fullName>
    </submittedName>
</protein>
<dbReference type="InterPro" id="IPR018666">
    <property type="entry name" value="DUF2125"/>
</dbReference>
<dbReference type="EMBL" id="WUWG01000001">
    <property type="protein sequence ID" value="MXU64259.1"/>
    <property type="molecule type" value="Genomic_DNA"/>
</dbReference>
<gene>
    <name evidence="1" type="ORF">GSH16_02280</name>
</gene>
<sequence length="337" mass="36583">MRALIIAVLVAALGWSTWWLIGSTAHQRALDGWLDAQAARGWVAEREDLDVNGYPNRFDTTVTGLKLGDPAQGWLWEAPFFQILSLAYKPTHVIAVWPNEQRVTVPEGPVDIRSDLMRGSVIFTPDTGLALERMNIEMDKVDIAAPDGWAAGFATAKLATGRNPDRYETDFAHDIGFDAADLRFPSRIMEIIDRKGRLPDTLSSAKLFVTAGFTGPWDRKAVETVAPGLTALDVNEFSIIWGELELEAKGSLTFDAAGVPTGSLSVRAKQWKQMLELMVDAGAIPGGTAGTLETGLGLVARLSGRPDTLDAPLVFENGLMRLGPVPIGPAPRLIQQR</sequence>
<dbReference type="Proteomes" id="UP000436016">
    <property type="component" value="Unassembled WGS sequence"/>
</dbReference>
<name>A0A6B0TNU5_9RHOB</name>
<dbReference type="AlphaFoldDB" id="A0A6B0TNU5"/>
<organism evidence="1 2">
    <name type="scientific">Oceanomicrobium pacificus</name>
    <dbReference type="NCBI Taxonomy" id="2692916"/>
    <lineage>
        <taxon>Bacteria</taxon>
        <taxon>Pseudomonadati</taxon>
        <taxon>Pseudomonadota</taxon>
        <taxon>Alphaproteobacteria</taxon>
        <taxon>Rhodobacterales</taxon>
        <taxon>Paracoccaceae</taxon>
        <taxon>Oceanomicrobium</taxon>
    </lineage>
</organism>
<evidence type="ECO:0000313" key="2">
    <source>
        <dbReference type="Proteomes" id="UP000436016"/>
    </source>
</evidence>